<keyword evidence="1" id="KW-1133">Transmembrane helix</keyword>
<sequence length="168" mass="18609">GHLRFVYLMYLVFSSWTSKDCRPRCPLHSAPLRSTFGQPASLLLAHPPGTCFLDCDSVRAVAADRAYGIYRTNRGNSATAGTAVSAPAAWAGLNGGHAVGSCELLELLRTGLMWTNRTRGRNFGSGRSEMWLLFFLLASYITASGWVARWSPKVWLLLSWSKSWSIFF</sequence>
<keyword evidence="1" id="KW-0812">Transmembrane</keyword>
<feature type="signal peptide" evidence="2">
    <location>
        <begin position="1"/>
        <end position="17"/>
    </location>
</feature>
<evidence type="ECO:0000313" key="3">
    <source>
        <dbReference type="EMBL" id="QRC95509.1"/>
    </source>
</evidence>
<gene>
    <name evidence="3" type="ORF">JI435_031910</name>
</gene>
<dbReference type="EMBL" id="CP069027">
    <property type="protein sequence ID" value="QRC95509.1"/>
    <property type="molecule type" value="Genomic_DNA"/>
</dbReference>
<feature type="chain" id="PRO_5030541028" evidence="2">
    <location>
        <begin position="18"/>
        <end position="168"/>
    </location>
</feature>
<evidence type="ECO:0000256" key="1">
    <source>
        <dbReference type="SAM" id="Phobius"/>
    </source>
</evidence>
<organism evidence="3 4">
    <name type="scientific">Phaeosphaeria nodorum (strain SN15 / ATCC MYA-4574 / FGSC 10173)</name>
    <name type="common">Glume blotch fungus</name>
    <name type="synonym">Parastagonospora nodorum</name>
    <dbReference type="NCBI Taxonomy" id="321614"/>
    <lineage>
        <taxon>Eukaryota</taxon>
        <taxon>Fungi</taxon>
        <taxon>Dikarya</taxon>
        <taxon>Ascomycota</taxon>
        <taxon>Pezizomycotina</taxon>
        <taxon>Dothideomycetes</taxon>
        <taxon>Pleosporomycetidae</taxon>
        <taxon>Pleosporales</taxon>
        <taxon>Pleosporineae</taxon>
        <taxon>Phaeosphaeriaceae</taxon>
        <taxon>Parastagonospora</taxon>
    </lineage>
</organism>
<dbReference type="VEuPathDB" id="FungiDB:JI435_031910"/>
<evidence type="ECO:0000313" key="4">
    <source>
        <dbReference type="Proteomes" id="UP000663193"/>
    </source>
</evidence>
<name>A0A7U2F2W6_PHANO</name>
<protein>
    <submittedName>
        <fullName evidence="3">Uncharacterized protein</fullName>
    </submittedName>
</protein>
<dbReference type="Proteomes" id="UP000663193">
    <property type="component" value="Chromosome 5"/>
</dbReference>
<feature type="non-terminal residue" evidence="3">
    <location>
        <position position="1"/>
    </location>
</feature>
<keyword evidence="1" id="KW-0472">Membrane</keyword>
<reference evidence="4" key="1">
    <citation type="journal article" date="2021" name="BMC Genomics">
        <title>Chromosome-level genome assembly and manually-curated proteome of model necrotroph Parastagonospora nodorum Sn15 reveals a genome-wide trove of candidate effector homologs, and redundancy of virulence-related functions within an accessory chromosome.</title>
        <authorList>
            <person name="Bertazzoni S."/>
            <person name="Jones D.A.B."/>
            <person name="Phan H.T."/>
            <person name="Tan K.-C."/>
            <person name="Hane J.K."/>
        </authorList>
    </citation>
    <scope>NUCLEOTIDE SEQUENCE [LARGE SCALE GENOMIC DNA]</scope>
    <source>
        <strain evidence="4">SN15 / ATCC MYA-4574 / FGSC 10173)</strain>
    </source>
</reference>
<evidence type="ECO:0000256" key="2">
    <source>
        <dbReference type="SAM" id="SignalP"/>
    </source>
</evidence>
<feature type="transmembrane region" description="Helical" evidence="1">
    <location>
        <begin position="130"/>
        <end position="148"/>
    </location>
</feature>
<keyword evidence="2" id="KW-0732">Signal</keyword>
<accession>A0A7U2F2W6</accession>
<proteinExistence type="predicted"/>
<dbReference type="AlphaFoldDB" id="A0A7U2F2W6"/>
<keyword evidence="4" id="KW-1185">Reference proteome</keyword>